<evidence type="ECO:0000313" key="7">
    <source>
        <dbReference type="Proteomes" id="UP001152798"/>
    </source>
</evidence>
<dbReference type="EMBL" id="OV725077">
    <property type="protein sequence ID" value="CAH1390678.1"/>
    <property type="molecule type" value="Genomic_DNA"/>
</dbReference>
<dbReference type="InterPro" id="IPR036728">
    <property type="entry name" value="PBP_GOBP_sf"/>
</dbReference>
<feature type="signal peptide" evidence="4">
    <location>
        <begin position="1"/>
        <end position="23"/>
    </location>
</feature>
<comment type="similarity">
    <text evidence="2">Belongs to the PBP/GOBP family.</text>
</comment>
<evidence type="ECO:0000256" key="1">
    <source>
        <dbReference type="ARBA" id="ARBA00004613"/>
    </source>
</evidence>
<keyword evidence="3" id="KW-0964">Secreted</keyword>
<reference evidence="6" key="1">
    <citation type="submission" date="2019-04" db="EMBL/GenBank/DDBJ databases">
        <title>Candidate genes coding for odorant binding proteins and chemosensory proteins identified from dissected antennae and mouthparts of the southern green stink bug Nezara viridula.</title>
        <authorList>
            <person name="Wu Z."/>
            <person name="Cui Y."/>
            <person name="Qu M."/>
            <person name="Lin J.-H."/>
        </authorList>
    </citation>
    <scope>NUCLEOTIDE SEQUENCE</scope>
</reference>
<dbReference type="InterPro" id="IPR052295">
    <property type="entry name" value="Odorant-binding_protein"/>
</dbReference>
<proteinExistence type="evidence at transcript level"/>
<dbReference type="PANTHER" id="PTHR21066">
    <property type="entry name" value="ODORANT-BINDING PROTEIN 59A-RELATED"/>
    <property type="match status" value="1"/>
</dbReference>
<evidence type="ECO:0000313" key="5">
    <source>
        <dbReference type="EMBL" id="CAH1390678.1"/>
    </source>
</evidence>
<dbReference type="Gene3D" id="1.10.238.270">
    <property type="match status" value="1"/>
</dbReference>
<dbReference type="GO" id="GO:0005549">
    <property type="term" value="F:odorant binding"/>
    <property type="evidence" value="ECO:0007669"/>
    <property type="project" value="InterPro"/>
</dbReference>
<protein>
    <submittedName>
        <fullName evidence="6">Odorant binding protein 23</fullName>
    </submittedName>
</protein>
<reference evidence="5" key="2">
    <citation type="submission" date="2022-01" db="EMBL/GenBank/DDBJ databases">
        <authorList>
            <person name="King R."/>
        </authorList>
    </citation>
    <scope>NUCLEOTIDE SEQUENCE</scope>
</reference>
<evidence type="ECO:0000256" key="3">
    <source>
        <dbReference type="ARBA" id="ARBA00022525"/>
    </source>
</evidence>
<keyword evidence="4" id="KW-0732">Signal</keyword>
<feature type="chain" id="PRO_5040685260" evidence="4">
    <location>
        <begin position="24"/>
        <end position="193"/>
    </location>
</feature>
<evidence type="ECO:0000256" key="2">
    <source>
        <dbReference type="ARBA" id="ARBA00008098"/>
    </source>
</evidence>
<dbReference type="AlphaFoldDB" id="A0A4Y5RDG0"/>
<keyword evidence="7" id="KW-1185">Reference proteome</keyword>
<dbReference type="EMBL" id="MK753168">
    <property type="protein sequence ID" value="QCZ25080.1"/>
    <property type="molecule type" value="mRNA"/>
</dbReference>
<evidence type="ECO:0000313" key="6">
    <source>
        <dbReference type="EMBL" id="QCZ25080.1"/>
    </source>
</evidence>
<dbReference type="OrthoDB" id="7730192at2759"/>
<comment type="subcellular location">
    <subcellularLocation>
        <location evidence="1">Secreted</location>
    </subcellularLocation>
</comment>
<dbReference type="Proteomes" id="UP001152798">
    <property type="component" value="Chromosome 1"/>
</dbReference>
<sequence length="193" mass="22549">MMDDYIWVFLWPVFGLLQNEVYGAEEIGECMNITNDLSTFSRCCRLPELELSEEKKAIAESCHRATIADQPVPFTEEEEEEMYECFQECYLNATNWLNADLKPDENVIIAEYNEELKNFPQWKESIIRTVQTCIANDYTKPEAKCKSGAFQFGNCLERNMFLNCPEDSWQGTDEICVNTKRTFEKCMINSNKY</sequence>
<name>A0A4Y5RDG0_NEZVI</name>
<gene>
    <name evidence="6" type="primary">OBP23</name>
    <name evidence="5" type="ORF">NEZAVI_LOCUS1843</name>
</gene>
<accession>A0A4Y5RDG0</accession>
<dbReference type="SUPFAM" id="SSF47565">
    <property type="entry name" value="Insect pheromone/odorant-binding proteins"/>
    <property type="match status" value="1"/>
</dbReference>
<evidence type="ECO:0000256" key="4">
    <source>
        <dbReference type="SAM" id="SignalP"/>
    </source>
</evidence>
<dbReference type="GO" id="GO:0005576">
    <property type="term" value="C:extracellular region"/>
    <property type="evidence" value="ECO:0007669"/>
    <property type="project" value="UniProtKB-SubCell"/>
</dbReference>
<organism evidence="6">
    <name type="scientific">Nezara viridula</name>
    <name type="common">Southern green stink bug</name>
    <name type="synonym">Cimex viridulus</name>
    <dbReference type="NCBI Taxonomy" id="85310"/>
    <lineage>
        <taxon>Eukaryota</taxon>
        <taxon>Metazoa</taxon>
        <taxon>Ecdysozoa</taxon>
        <taxon>Arthropoda</taxon>
        <taxon>Hexapoda</taxon>
        <taxon>Insecta</taxon>
        <taxon>Pterygota</taxon>
        <taxon>Neoptera</taxon>
        <taxon>Paraneoptera</taxon>
        <taxon>Hemiptera</taxon>
        <taxon>Heteroptera</taxon>
        <taxon>Panheteroptera</taxon>
        <taxon>Pentatomomorpha</taxon>
        <taxon>Pentatomoidea</taxon>
        <taxon>Pentatomidae</taxon>
        <taxon>Pentatominae</taxon>
        <taxon>Nezara</taxon>
    </lineage>
</organism>